<proteinExistence type="predicted"/>
<dbReference type="Proteomes" id="UP000294299">
    <property type="component" value="Chromosome NFRAN"/>
</dbReference>
<sequence length="225" mass="24994">MSKPGQEFDSRHKTVGILIFDNVEVLDVAGPFEVFSVTRLDENKRDYTDSPFRIYLIAEKEYVIRAIGGLKLTPDYTFNNCPKLDLFIVPGGWGTRSEINNLNLIQNIHNLSQNSSLTASVCTGSSLLGKAGLLEGKMATTHWRTFNFLGTTAPNAKIKRNVLFTEDQKIFTSAGVTSGISLALHLVSYFFGLDVGMATARFMEFPYPTHNTNPFHDGAKDARSY</sequence>
<keyword evidence="2" id="KW-0238">DNA-binding</keyword>
<evidence type="ECO:0000313" key="2">
    <source>
        <dbReference type="EMBL" id="VFJ14599.1"/>
    </source>
</evidence>
<dbReference type="KEGG" id="nfn:NFRAN_2277"/>
<evidence type="ECO:0000259" key="1">
    <source>
        <dbReference type="Pfam" id="PF01965"/>
    </source>
</evidence>
<name>A0A484IEM6_9ARCH</name>
<dbReference type="GeneID" id="39421502"/>
<dbReference type="Pfam" id="PF01965">
    <property type="entry name" value="DJ-1_PfpI"/>
    <property type="match status" value="1"/>
</dbReference>
<dbReference type="GO" id="GO:0006355">
    <property type="term" value="P:regulation of DNA-templated transcription"/>
    <property type="evidence" value="ECO:0007669"/>
    <property type="project" value="TreeGrafter"/>
</dbReference>
<dbReference type="Gene3D" id="3.40.50.880">
    <property type="match status" value="1"/>
</dbReference>
<dbReference type="SUPFAM" id="SSF52317">
    <property type="entry name" value="Class I glutamine amidotransferase-like"/>
    <property type="match status" value="1"/>
</dbReference>
<dbReference type="EMBL" id="LR216287">
    <property type="protein sequence ID" value="VFJ14599.1"/>
    <property type="molecule type" value="Genomic_DNA"/>
</dbReference>
<dbReference type="PANTHER" id="PTHR43130:SF14">
    <property type="entry name" value="DJ-1_PFPI DOMAIN-CONTAINING PROTEIN"/>
    <property type="match status" value="1"/>
</dbReference>
<dbReference type="InterPro" id="IPR002818">
    <property type="entry name" value="DJ-1/PfpI"/>
</dbReference>
<reference evidence="2 3" key="1">
    <citation type="submission" date="2019-02" db="EMBL/GenBank/DDBJ databases">
        <authorList>
            <person name="Lehtovirta-Morley E L."/>
        </authorList>
    </citation>
    <scope>NUCLEOTIDE SEQUENCE [LARGE SCALE GENOMIC DNA]</scope>
    <source>
        <strain evidence="2">NFRAN1</strain>
    </source>
</reference>
<organism evidence="2 3">
    <name type="scientific">Candidatus Nitrosocosmicus franklandianus</name>
    <dbReference type="NCBI Taxonomy" id="1798806"/>
    <lineage>
        <taxon>Archaea</taxon>
        <taxon>Nitrososphaerota</taxon>
        <taxon>Nitrososphaeria</taxon>
        <taxon>Nitrososphaerales</taxon>
        <taxon>Nitrososphaeraceae</taxon>
        <taxon>Candidatus Nitrosocosmicus</taxon>
    </lineage>
</organism>
<dbReference type="RefSeq" id="WP_134484756.1">
    <property type="nucleotide sequence ID" value="NZ_LR216287.1"/>
</dbReference>
<dbReference type="GO" id="GO:0003677">
    <property type="term" value="F:DNA binding"/>
    <property type="evidence" value="ECO:0007669"/>
    <property type="project" value="UniProtKB-KW"/>
</dbReference>
<evidence type="ECO:0000313" key="3">
    <source>
        <dbReference type="Proteomes" id="UP000294299"/>
    </source>
</evidence>
<dbReference type="OrthoDB" id="8348at2157"/>
<dbReference type="PANTHER" id="PTHR43130">
    <property type="entry name" value="ARAC-FAMILY TRANSCRIPTIONAL REGULATOR"/>
    <property type="match status" value="1"/>
</dbReference>
<feature type="domain" description="DJ-1/PfpI" evidence="1">
    <location>
        <begin position="13"/>
        <end position="187"/>
    </location>
</feature>
<keyword evidence="3" id="KW-1185">Reference proteome</keyword>
<protein>
    <submittedName>
        <fullName evidence="2">Transcriptional regulator containing an amidase domain and an AraC-type DNA-binding HTH domain</fullName>
    </submittedName>
</protein>
<accession>A0A484IEM6</accession>
<dbReference type="CDD" id="cd03139">
    <property type="entry name" value="GATase1_PfpI_2"/>
    <property type="match status" value="1"/>
</dbReference>
<dbReference type="InterPro" id="IPR029062">
    <property type="entry name" value="Class_I_gatase-like"/>
</dbReference>
<gene>
    <name evidence="2" type="ORF">NFRAN_2277</name>
</gene>
<dbReference type="AlphaFoldDB" id="A0A484IEM6"/>
<dbReference type="InterPro" id="IPR052158">
    <property type="entry name" value="INH-QAR"/>
</dbReference>